<feature type="domain" description="Poly A polymerase head" evidence="5">
    <location>
        <begin position="32"/>
        <end position="186"/>
    </location>
</feature>
<dbReference type="InterPro" id="IPR043519">
    <property type="entry name" value="NT_sf"/>
</dbReference>
<dbReference type="Pfam" id="PF01743">
    <property type="entry name" value="PolyA_pol"/>
    <property type="match status" value="1"/>
</dbReference>
<evidence type="ECO:0000256" key="1">
    <source>
        <dbReference type="ARBA" id="ARBA00007265"/>
    </source>
</evidence>
<dbReference type="PANTHER" id="PTHR13734:SF5">
    <property type="entry name" value="CCA TRNA NUCLEOTIDYLTRANSFERASE, MITOCHONDRIAL"/>
    <property type="match status" value="1"/>
</dbReference>
<evidence type="ECO:0000256" key="2">
    <source>
        <dbReference type="ARBA" id="ARBA00022679"/>
    </source>
</evidence>
<dbReference type="OrthoDB" id="445712at2759"/>
<dbReference type="EMBL" id="CP023324">
    <property type="protein sequence ID" value="ATY63042.1"/>
    <property type="molecule type" value="Genomic_DNA"/>
</dbReference>
<keyword evidence="3 4" id="KW-0694">RNA-binding</keyword>
<dbReference type="CDD" id="cd05398">
    <property type="entry name" value="NT_ClassII-CCAase"/>
    <property type="match status" value="1"/>
</dbReference>
<sequence length="519" mass="58395">MAFQLQIQLQPAEQLLREFLLEAAQHFPGLEIWITGGWVRDRLLGIPSSDLDLALSNLTGKEFGTFLQTFSATPEIEAKYTQKAAKLSLSRPCFSRFHITKKNAKTCKKLETAGGVLFGLDVDLVNLRKEVYDGQSRNPEMEFGTAAEDASRRDATANALFFHLKRQEVVDFTGWGLQDLQAKIMRTPLDPKQTLLDDPLRVLRLIRVAGKLGFSIAPKTGLCMQDPEVHGALDAMITRDRIGAELAKMMTNDNSEASFKLLFDFRLYSPVFVRPDSALLQPLAAQCSSWGIRSASSAWPTPLPRAYRTLARLLDGRGSLSSLIISDENRHLLWILAAYSPFARLRHTLRQEIVREAASSIRAPARAVKLLDESLRNFDSIRNTVNRLHRSRGECGMAIRSWGPAWTAQLAFVMLAEALDEDATDDDAARGCSENLWEKFSRFAVYISQEKLERASLERPLLNGREIQELFGLEEGGKYLKGILDELIQWQFNHPSAAKDDCQNWLSQKKDDLLTPTSR</sequence>
<dbReference type="InterPro" id="IPR002646">
    <property type="entry name" value="PolA_pol_head_dom"/>
</dbReference>
<organism evidence="6 7">
    <name type="scientific">Cordyceps militaris</name>
    <name type="common">Caterpillar fungus</name>
    <name type="synonym">Clavaria militaris</name>
    <dbReference type="NCBI Taxonomy" id="73501"/>
    <lineage>
        <taxon>Eukaryota</taxon>
        <taxon>Fungi</taxon>
        <taxon>Dikarya</taxon>
        <taxon>Ascomycota</taxon>
        <taxon>Pezizomycotina</taxon>
        <taxon>Sordariomycetes</taxon>
        <taxon>Hypocreomycetidae</taxon>
        <taxon>Hypocreales</taxon>
        <taxon>Cordycipitaceae</taxon>
        <taxon>Cordyceps</taxon>
    </lineage>
</organism>
<evidence type="ECO:0000256" key="4">
    <source>
        <dbReference type="RuleBase" id="RU003953"/>
    </source>
</evidence>
<dbReference type="Gene3D" id="3.30.460.10">
    <property type="entry name" value="Beta Polymerase, domain 2"/>
    <property type="match status" value="1"/>
</dbReference>
<accession>A0A2H4SIV2</accession>
<evidence type="ECO:0000259" key="5">
    <source>
        <dbReference type="Pfam" id="PF01743"/>
    </source>
</evidence>
<dbReference type="PANTHER" id="PTHR13734">
    <property type="entry name" value="TRNA-NUCLEOTIDYLTRANSFERASE"/>
    <property type="match status" value="1"/>
</dbReference>
<gene>
    <name evidence="6" type="ORF">A9K55_008752</name>
</gene>
<proteinExistence type="inferred from homology"/>
<dbReference type="VEuPathDB" id="FungiDB:CCM_06459"/>
<dbReference type="Proteomes" id="UP000323067">
    <property type="component" value="Chromosome vii"/>
</dbReference>
<evidence type="ECO:0000256" key="3">
    <source>
        <dbReference type="ARBA" id="ARBA00022884"/>
    </source>
</evidence>
<evidence type="ECO:0000313" key="6">
    <source>
        <dbReference type="EMBL" id="ATY63042.1"/>
    </source>
</evidence>
<dbReference type="AlphaFoldDB" id="A0A2H4SIV2"/>
<dbReference type="GO" id="GO:0052929">
    <property type="term" value="F:ATP:3'-cytidine-cytidine-tRNA adenylyltransferase activity"/>
    <property type="evidence" value="ECO:0007669"/>
    <property type="project" value="TreeGrafter"/>
</dbReference>
<name>A0A2H4SIV2_CORMI</name>
<keyword evidence="2 4" id="KW-0808">Transferase</keyword>
<dbReference type="VEuPathDB" id="FungiDB:A9K55_008752"/>
<reference evidence="6 7" key="1">
    <citation type="journal article" date="2017" name="BMC Genomics">
        <title>Chromosome level assembly and secondary metabolite potential of the parasitic fungus Cordyceps militaris.</title>
        <authorList>
            <person name="Kramer G.J."/>
            <person name="Nodwell J.R."/>
        </authorList>
    </citation>
    <scope>NUCLEOTIDE SEQUENCE [LARGE SCALE GENOMIC DNA]</scope>
    <source>
        <strain evidence="6 7">ATCC 34164</strain>
    </source>
</reference>
<protein>
    <submittedName>
        <fullName evidence="6">CCA tRNA nucleotidyltransferase</fullName>
    </submittedName>
</protein>
<dbReference type="SUPFAM" id="SSF81891">
    <property type="entry name" value="Poly A polymerase C-terminal region-like"/>
    <property type="match status" value="1"/>
</dbReference>
<dbReference type="GO" id="GO:0001680">
    <property type="term" value="P:tRNA 3'-terminal CCA addition"/>
    <property type="evidence" value="ECO:0007669"/>
    <property type="project" value="TreeGrafter"/>
</dbReference>
<evidence type="ECO:0000313" key="7">
    <source>
        <dbReference type="Proteomes" id="UP000323067"/>
    </source>
</evidence>
<dbReference type="GO" id="GO:0003723">
    <property type="term" value="F:RNA binding"/>
    <property type="evidence" value="ECO:0007669"/>
    <property type="project" value="UniProtKB-KW"/>
</dbReference>
<comment type="similarity">
    <text evidence="1 4">Belongs to the tRNA nucleotidyltransferase/poly(A) polymerase family.</text>
</comment>
<dbReference type="SUPFAM" id="SSF81301">
    <property type="entry name" value="Nucleotidyltransferase"/>
    <property type="match status" value="1"/>
</dbReference>
<dbReference type="Gene3D" id="1.10.3090.10">
    <property type="entry name" value="cca-adding enzyme, domain 2"/>
    <property type="match status" value="1"/>
</dbReference>
<dbReference type="GO" id="GO:0052927">
    <property type="term" value="F:CC tRNA cytidylyltransferase activity"/>
    <property type="evidence" value="ECO:0007669"/>
    <property type="project" value="TreeGrafter"/>
</dbReference>